<gene>
    <name evidence="2" type="ORF">EWE74_16565</name>
</gene>
<sequence length="335" mass="38223">MAILAAHTIPVLGRLDVATFGKLLTYVLSRMMFVGIFFSACFTLLFMYVLSIIPMQAKTAIARLKRIDLFPYLFVIAFFGWMFMLGPTEKAPVYDPFDPRNIQEMYSKVHPTDPALKELLKEIDMRYYWIVAGVGLLVLACFKSLHTHFIRLVDTLLLTLSEIIPVDERPTTDSQMKEEVEDVCLVYGSSDELLAGATHLANTYAKAPSDDETAPYGLDKVAFVYRDDRLFSILRQGFAIPTTFGEGETIESIYEGAFLHINKALYIRFDQITFFDFDNLKVGVTPQLIEIFQKLNRPSVKEKLWSYRSGDHADHSFDIHPDLVAKLKRTLDEDD</sequence>
<reference evidence="2 3" key="1">
    <citation type="submission" date="2019-02" db="EMBL/GenBank/DDBJ databases">
        <authorList>
            <person name="Li Y."/>
        </authorList>
    </citation>
    <scope>NUCLEOTIDE SEQUENCE [LARGE SCALE GENOMIC DNA]</scope>
    <source>
        <strain evidence="2 3">30C10-4-7</strain>
    </source>
</reference>
<dbReference type="OrthoDB" id="696470at2"/>
<keyword evidence="1" id="KW-1133">Transmembrane helix</keyword>
<evidence type="ECO:0000256" key="1">
    <source>
        <dbReference type="SAM" id="Phobius"/>
    </source>
</evidence>
<dbReference type="EMBL" id="SGIT01000003">
    <property type="protein sequence ID" value="RZF58931.1"/>
    <property type="molecule type" value="Genomic_DNA"/>
</dbReference>
<evidence type="ECO:0000313" key="3">
    <source>
        <dbReference type="Proteomes" id="UP000292855"/>
    </source>
</evidence>
<dbReference type="RefSeq" id="WP_130142767.1">
    <property type="nucleotide sequence ID" value="NZ_SGIT01000003.1"/>
</dbReference>
<accession>A0A4Q6XGD6</accession>
<keyword evidence="3" id="KW-1185">Reference proteome</keyword>
<protein>
    <submittedName>
        <fullName evidence="2">Uncharacterized protein</fullName>
    </submittedName>
</protein>
<keyword evidence="1" id="KW-0472">Membrane</keyword>
<comment type="caution">
    <text evidence="2">The sequence shown here is derived from an EMBL/GenBank/DDBJ whole genome shotgun (WGS) entry which is preliminary data.</text>
</comment>
<dbReference type="AlphaFoldDB" id="A0A4Q6XGD6"/>
<feature type="transmembrane region" description="Helical" evidence="1">
    <location>
        <begin position="69"/>
        <end position="86"/>
    </location>
</feature>
<dbReference type="Proteomes" id="UP000292855">
    <property type="component" value="Unassembled WGS sequence"/>
</dbReference>
<feature type="transmembrane region" description="Helical" evidence="1">
    <location>
        <begin position="32"/>
        <end position="57"/>
    </location>
</feature>
<proteinExistence type="predicted"/>
<keyword evidence="1" id="KW-0812">Transmembrane</keyword>
<organism evidence="2 3">
    <name type="scientific">Sphingobacterium corticibacterium</name>
    <dbReference type="NCBI Taxonomy" id="2484746"/>
    <lineage>
        <taxon>Bacteria</taxon>
        <taxon>Pseudomonadati</taxon>
        <taxon>Bacteroidota</taxon>
        <taxon>Sphingobacteriia</taxon>
        <taxon>Sphingobacteriales</taxon>
        <taxon>Sphingobacteriaceae</taxon>
        <taxon>Sphingobacterium</taxon>
    </lineage>
</organism>
<name>A0A4Q6XGD6_9SPHI</name>
<evidence type="ECO:0000313" key="2">
    <source>
        <dbReference type="EMBL" id="RZF58931.1"/>
    </source>
</evidence>
<feature type="transmembrane region" description="Helical" evidence="1">
    <location>
        <begin position="127"/>
        <end position="145"/>
    </location>
</feature>